<dbReference type="NCBIfam" id="NF033927">
    <property type="entry name" value="alph_xenorhab_B"/>
    <property type="match status" value="1"/>
</dbReference>
<comment type="caution">
    <text evidence="1">The sequence shown here is derived from an EMBL/GenBank/DDBJ whole genome shotgun (WGS) entry which is preliminary data.</text>
</comment>
<sequence length="350" mass="41479">MFSSLNLLRFNKGNHMYTIATTPVLPKIEIYQVRMLTNKIKNYNQSIINYDPIIFNQIKRISNQASHLNELVRNSLPIMKLKTRYIINSTMYNSFAYHETNQYQKSLNELETIEFIDDLADLKDEIIKLKTPLRTTIDFLSVLELDEINQLKHHYYTQKKANLLISIKNNNKKIEEFTQDMNIIIKAEEVILNYRLSDMFDKIFPEISVIESMDIPPSKKDLIKLAIDCAKRLLVIIDNGLDFMKLVDARLYLTDQLFVLREQAREYSERSNKLDYLLTLAVDVTKIEKNKNSIIENFQQLQSYLQQWIDYINHCLNEEIMDIHKAIKSCNTFMDFILETEYQYQRQLAD</sequence>
<organism evidence="1">
    <name type="scientific">Providencia stuartii</name>
    <dbReference type="NCBI Taxonomy" id="588"/>
    <lineage>
        <taxon>Bacteria</taxon>
        <taxon>Pseudomonadati</taxon>
        <taxon>Pseudomonadota</taxon>
        <taxon>Gammaproteobacteria</taxon>
        <taxon>Enterobacterales</taxon>
        <taxon>Morganellaceae</taxon>
        <taxon>Providencia</taxon>
    </lineage>
</organism>
<evidence type="ECO:0000313" key="1">
    <source>
        <dbReference type="EMBL" id="EMJ5134459.1"/>
    </source>
</evidence>
<proteinExistence type="predicted"/>
<dbReference type="AlphaFoldDB" id="A0AAI9DC99"/>
<dbReference type="EMBL" id="ABMABF030000006">
    <property type="protein sequence ID" value="EMJ5134459.1"/>
    <property type="molecule type" value="Genomic_DNA"/>
</dbReference>
<dbReference type="InterPro" id="IPR047760">
    <property type="entry name" value="XaxB-like"/>
</dbReference>
<accession>A0AAI9DC99</accession>
<name>A0AAI9DC99_PROST</name>
<gene>
    <name evidence="1" type="ORF">RG298_002191</name>
</gene>
<reference evidence="1" key="1">
    <citation type="submission" date="2024-02" db="EMBL/GenBank/DDBJ databases">
        <authorList>
            <consortium name="Clinical and Environmental Microbiology Branch: Whole genome sequencing antimicrobial resistance pathogens in the healthcare setting"/>
        </authorList>
    </citation>
    <scope>NUCLEOTIDE SEQUENCE</scope>
    <source>
        <strain evidence="1">2021GO-0154</strain>
    </source>
</reference>
<protein>
    <submittedName>
        <fullName evidence="1">Alpha-xenorhabdolysin family binary toxin subunit B</fullName>
    </submittedName>
</protein>